<dbReference type="HOGENOM" id="CLU_104595_3_0_5"/>
<keyword evidence="3" id="KW-1185">Reference proteome</keyword>
<feature type="region of interest" description="Disordered" evidence="1">
    <location>
        <begin position="1"/>
        <end position="32"/>
    </location>
</feature>
<dbReference type="EMBL" id="CP000449">
    <property type="protein sequence ID" value="ABI66488.1"/>
    <property type="molecule type" value="Genomic_DNA"/>
</dbReference>
<dbReference type="InterPro" id="IPR007922">
    <property type="entry name" value="DciA-like"/>
</dbReference>
<proteinExistence type="predicted"/>
<sequence length="180" mass="19990">MMRKPPPSTMEQAATDFINSRRGRPAARPLPSTARAMERVLRPLARRFGVGVEQLREHWTEIVGERLAKWSEPETVQRAGGVNTLVIRARGAAAAILQAESRRILERVRTFAGDRAPTRLRILQGQASASFKRAKPADQADVKPMKTSSQVNEGVEQTPEARLLSALNRFERAVKAREGS</sequence>
<name>Q0AMJ9_MARMM</name>
<dbReference type="eggNOG" id="COG5389">
    <property type="taxonomic scope" value="Bacteria"/>
</dbReference>
<gene>
    <name evidence="2" type="ordered locus">Mmar10_2196</name>
</gene>
<evidence type="ECO:0008006" key="4">
    <source>
        <dbReference type="Google" id="ProtNLM"/>
    </source>
</evidence>
<dbReference type="Pfam" id="PF05258">
    <property type="entry name" value="DciA"/>
    <property type="match status" value="1"/>
</dbReference>
<feature type="region of interest" description="Disordered" evidence="1">
    <location>
        <begin position="133"/>
        <end position="158"/>
    </location>
</feature>
<dbReference type="KEGG" id="mmr:Mmar10_2196"/>
<reference evidence="2 3" key="1">
    <citation type="submission" date="2006-08" db="EMBL/GenBank/DDBJ databases">
        <title>Complete sequence of Maricaulis maris MCS10.</title>
        <authorList>
            <consortium name="US DOE Joint Genome Institute"/>
            <person name="Copeland A."/>
            <person name="Lucas S."/>
            <person name="Lapidus A."/>
            <person name="Barry K."/>
            <person name="Detter J.C."/>
            <person name="Glavina del Rio T."/>
            <person name="Hammon N."/>
            <person name="Israni S."/>
            <person name="Dalin E."/>
            <person name="Tice H."/>
            <person name="Pitluck S."/>
            <person name="Saunders E."/>
            <person name="Brettin T."/>
            <person name="Bruce D."/>
            <person name="Han C."/>
            <person name="Tapia R."/>
            <person name="Gilna P."/>
            <person name="Schmutz J."/>
            <person name="Larimer F."/>
            <person name="Land M."/>
            <person name="Hauser L."/>
            <person name="Kyrpides N."/>
            <person name="Mikhailova N."/>
            <person name="Viollier P."/>
            <person name="Stephens C."/>
            <person name="Richardson P."/>
        </authorList>
    </citation>
    <scope>NUCLEOTIDE SEQUENCE [LARGE SCALE GENOMIC DNA]</scope>
    <source>
        <strain evidence="2 3">MCS10</strain>
    </source>
</reference>
<dbReference type="PIRSF" id="PIRSF032064">
    <property type="entry name" value="UCP032064"/>
    <property type="match status" value="1"/>
</dbReference>
<accession>Q0AMJ9</accession>
<feature type="compositionally biased region" description="Basic and acidic residues" evidence="1">
    <location>
        <begin position="135"/>
        <end position="144"/>
    </location>
</feature>
<dbReference type="STRING" id="394221.Mmar10_2196"/>
<organism evidence="2 3">
    <name type="scientific">Maricaulis maris (strain MCS10)</name>
    <name type="common">Caulobacter maris</name>
    <dbReference type="NCBI Taxonomy" id="394221"/>
    <lineage>
        <taxon>Bacteria</taxon>
        <taxon>Pseudomonadati</taxon>
        <taxon>Pseudomonadota</taxon>
        <taxon>Alphaproteobacteria</taxon>
        <taxon>Maricaulales</taxon>
        <taxon>Maricaulaceae</taxon>
        <taxon>Maricaulis</taxon>
    </lineage>
</organism>
<dbReference type="InterPro" id="IPR010593">
    <property type="entry name" value="DUF1159"/>
</dbReference>
<evidence type="ECO:0000256" key="1">
    <source>
        <dbReference type="SAM" id="MobiDB-lite"/>
    </source>
</evidence>
<dbReference type="OrthoDB" id="7160947at2"/>
<dbReference type="AlphaFoldDB" id="Q0AMJ9"/>
<protein>
    <recommendedName>
        <fullName evidence="4">DUF721 domain-containing protein</fullName>
    </recommendedName>
</protein>
<dbReference type="Proteomes" id="UP000001964">
    <property type="component" value="Chromosome"/>
</dbReference>
<evidence type="ECO:0000313" key="3">
    <source>
        <dbReference type="Proteomes" id="UP000001964"/>
    </source>
</evidence>
<evidence type="ECO:0000313" key="2">
    <source>
        <dbReference type="EMBL" id="ABI66488.1"/>
    </source>
</evidence>